<dbReference type="PROSITE" id="PS00109">
    <property type="entry name" value="PROTEIN_KINASE_TYR"/>
    <property type="match status" value="1"/>
</dbReference>
<keyword evidence="2" id="KW-1185">Reference proteome</keyword>
<evidence type="ECO:0000313" key="1">
    <source>
        <dbReference type="EMBL" id="TDG12024.1"/>
    </source>
</evidence>
<dbReference type="Proteomes" id="UP000295554">
    <property type="component" value="Unassembled WGS sequence"/>
</dbReference>
<sequence length="747" mass="84615">MNKLLHPLYGYPAAAREFMSAIAQCASLLGTDHQPDCNLEIPRDFFGVNVAPGATPDSDDYILARLAELGINQVRMDFSYGSPGGPAARLLQRLLDAGVEVLLDLLPPMAQAQILADDIDAQQRWRRFVDDTLRNYAGKVALFEIGNTPNRGKWSGFSSRGFLLANDLAHQVASDYDVRLAGPNVSDFEPLYNATYLGLLRRLGATPAVHSDNLFVERVLEPEAYDHRVLGWVARAPLKLNLVKKARLLQALGRNAGVSELLCTYTCWTIKRLQRRSAWPEQKRVDYLVRYLALAAASSALSRVYWGPLICSRDGLIDDGADDYPVVDQVSFYERIRGEAAGFAPTPAFGALSNTVRRLAGARCINADHDPEGVSVFQYHSLDDRYFLLAWTRDGQTWPLEALLPGEILDNAHYSDACGQTMENPVVINEHPLFIDLEGPLADLSCKNLQPQDIRAVVHLSSPRWQSTGYRDDDWYGARMLRADAREHDLALTERLHPDAVAALPETRVLRDARNRLWNVADPRGLCEQVTVKLNRVKGIKRFTYRFYPSKGRRHWNNACEMLRKGVATPLPLAFYEAHQQPGIRDSWYLCQFVPEAFSARDVYAAINRGESRYRGLDKVAWFDLLSGFVCHMHNKQVIHRDLSSGNLLLQQRDDGEVVPMAIDIGRARIWSGAGSKVRTRHRMLDLIRIAYKLNWQDRQLFIRQYEAHLGKPLSPLWRISFWYYDSKQTLKKAIKGKRRRKPPAAR</sequence>
<dbReference type="SUPFAM" id="SSF56112">
    <property type="entry name" value="Protein kinase-like (PK-like)"/>
    <property type="match status" value="1"/>
</dbReference>
<reference evidence="1 2" key="1">
    <citation type="submission" date="2019-03" db="EMBL/GenBank/DDBJ databases">
        <title>Seongchinamella monodicae gen. nov., sp. nov., a novel member of the Gammaproteobacteria isolated from a tidal mudflat of beach.</title>
        <authorList>
            <person name="Yang H.G."/>
            <person name="Kang J.W."/>
            <person name="Lee S.D."/>
        </authorList>
    </citation>
    <scope>NUCLEOTIDE SEQUENCE [LARGE SCALE GENOMIC DNA]</scope>
    <source>
        <strain evidence="1 2">GH4-78</strain>
    </source>
</reference>
<dbReference type="InterPro" id="IPR008266">
    <property type="entry name" value="Tyr_kinase_AS"/>
</dbReference>
<dbReference type="RefSeq" id="WP_133214841.1">
    <property type="nucleotide sequence ID" value="NZ_SMSE01000004.1"/>
</dbReference>
<gene>
    <name evidence="1" type="ORF">E2F43_16845</name>
</gene>
<evidence type="ECO:0000313" key="2">
    <source>
        <dbReference type="Proteomes" id="UP000295554"/>
    </source>
</evidence>
<dbReference type="EMBL" id="SMSE01000004">
    <property type="protein sequence ID" value="TDG12024.1"/>
    <property type="molecule type" value="Genomic_DNA"/>
</dbReference>
<dbReference type="SUPFAM" id="SSF51445">
    <property type="entry name" value="(Trans)glycosidases"/>
    <property type="match status" value="1"/>
</dbReference>
<comment type="caution">
    <text evidence="1">The sequence shown here is derived from an EMBL/GenBank/DDBJ whole genome shotgun (WGS) entry which is preliminary data.</text>
</comment>
<dbReference type="InterPro" id="IPR011009">
    <property type="entry name" value="Kinase-like_dom_sf"/>
</dbReference>
<proteinExistence type="predicted"/>
<dbReference type="GO" id="GO:0004672">
    <property type="term" value="F:protein kinase activity"/>
    <property type="evidence" value="ECO:0007669"/>
    <property type="project" value="InterPro"/>
</dbReference>
<accession>A0A4R5LNX2</accession>
<dbReference type="InterPro" id="IPR017853">
    <property type="entry name" value="GH"/>
</dbReference>
<protein>
    <recommendedName>
        <fullName evidence="3">Protein kinase domain-containing protein</fullName>
    </recommendedName>
</protein>
<dbReference type="Gene3D" id="1.10.510.10">
    <property type="entry name" value="Transferase(Phosphotransferase) domain 1"/>
    <property type="match status" value="1"/>
</dbReference>
<name>A0A4R5LNX2_9GAMM</name>
<dbReference type="Pfam" id="PF06293">
    <property type="entry name" value="Kdo"/>
    <property type="match status" value="1"/>
</dbReference>
<dbReference type="OrthoDB" id="8530337at2"/>
<dbReference type="AlphaFoldDB" id="A0A4R5LNX2"/>
<evidence type="ECO:0008006" key="3">
    <source>
        <dbReference type="Google" id="ProtNLM"/>
    </source>
</evidence>
<organism evidence="1 2">
    <name type="scientific">Seongchinamella unica</name>
    <dbReference type="NCBI Taxonomy" id="2547392"/>
    <lineage>
        <taxon>Bacteria</taxon>
        <taxon>Pseudomonadati</taxon>
        <taxon>Pseudomonadota</taxon>
        <taxon>Gammaproteobacteria</taxon>
        <taxon>Cellvibrionales</taxon>
        <taxon>Halieaceae</taxon>
        <taxon>Seongchinamella</taxon>
    </lineage>
</organism>
<dbReference type="Gene3D" id="3.20.20.80">
    <property type="entry name" value="Glycosidases"/>
    <property type="match status" value="1"/>
</dbReference>